<dbReference type="Proteomes" id="UP001431221">
    <property type="component" value="Unassembled WGS sequence"/>
</dbReference>
<comment type="caution">
    <text evidence="2">The sequence shown here is derived from an EMBL/GenBank/DDBJ whole genome shotgun (WGS) entry which is preliminary data.</text>
</comment>
<evidence type="ECO:0000313" key="3">
    <source>
        <dbReference type="Proteomes" id="UP001431221"/>
    </source>
</evidence>
<dbReference type="EMBL" id="JALNMJ010000018">
    <property type="protein sequence ID" value="MCK7614793.1"/>
    <property type="molecule type" value="Genomic_DNA"/>
</dbReference>
<evidence type="ECO:0000256" key="1">
    <source>
        <dbReference type="SAM" id="SignalP"/>
    </source>
</evidence>
<reference evidence="2" key="1">
    <citation type="submission" date="2022-04" db="EMBL/GenBank/DDBJ databases">
        <title>Roseibium sp. CAU 1639 isolated from mud.</title>
        <authorList>
            <person name="Kim W."/>
        </authorList>
    </citation>
    <scope>NUCLEOTIDE SEQUENCE</scope>
    <source>
        <strain evidence="2">CAU 1639</strain>
    </source>
</reference>
<dbReference type="RefSeq" id="WP_248157581.1">
    <property type="nucleotide sequence ID" value="NZ_JALNMJ010000018.1"/>
</dbReference>
<evidence type="ECO:0000313" key="2">
    <source>
        <dbReference type="EMBL" id="MCK7614793.1"/>
    </source>
</evidence>
<feature type="signal peptide" evidence="1">
    <location>
        <begin position="1"/>
        <end position="27"/>
    </location>
</feature>
<proteinExistence type="predicted"/>
<accession>A0ABT0GZD5</accession>
<protein>
    <submittedName>
        <fullName evidence="2">Uncharacterized protein</fullName>
    </submittedName>
</protein>
<name>A0ABT0GZD5_9HYPH</name>
<organism evidence="2 3">
    <name type="scientific">Roseibium sediminicola</name>
    <dbReference type="NCBI Taxonomy" id="2933272"/>
    <lineage>
        <taxon>Bacteria</taxon>
        <taxon>Pseudomonadati</taxon>
        <taxon>Pseudomonadota</taxon>
        <taxon>Alphaproteobacteria</taxon>
        <taxon>Hyphomicrobiales</taxon>
        <taxon>Stappiaceae</taxon>
        <taxon>Roseibium</taxon>
    </lineage>
</organism>
<keyword evidence="3" id="KW-1185">Reference proteome</keyword>
<keyword evidence="1" id="KW-0732">Signal</keyword>
<sequence length="187" mass="20701">MPGFIRLKKTLLVLVSLLCFSSPAIGAAIKNVSIRPMSASSHIEEEQVQSFMKSVVQVYLLYGEYSTELDGFPNLLFLSGSGFLLDGAINLEKVQEFLPGMTQEDADFFRGDSDSCLVVSLPLKEFDVVLGVNDTSNSSQDMNFRCVLDAVSFFLDADSHQSIDGDSVRAYFRNLIDALKARYSEKK</sequence>
<feature type="chain" id="PRO_5046034279" evidence="1">
    <location>
        <begin position="28"/>
        <end position="187"/>
    </location>
</feature>
<gene>
    <name evidence="2" type="ORF">M0H32_21700</name>
</gene>